<evidence type="ECO:0000256" key="1">
    <source>
        <dbReference type="ARBA" id="ARBA00022729"/>
    </source>
</evidence>
<dbReference type="Gene3D" id="2.40.128.270">
    <property type="match status" value="1"/>
</dbReference>
<dbReference type="InterPro" id="IPR018660">
    <property type="entry name" value="MliC"/>
</dbReference>
<evidence type="ECO:0000259" key="6">
    <source>
        <dbReference type="Pfam" id="PF03724"/>
    </source>
</evidence>
<dbReference type="InterPro" id="IPR039366">
    <property type="entry name" value="Pilotin"/>
</dbReference>
<feature type="domain" description="C-type lysozyme inhibitor" evidence="7">
    <location>
        <begin position="130"/>
        <end position="190"/>
    </location>
</feature>
<dbReference type="SUPFAM" id="SSF141488">
    <property type="entry name" value="YdhA-like"/>
    <property type="match status" value="1"/>
</dbReference>
<keyword evidence="4" id="KW-0449">Lipoprotein</keyword>
<dbReference type="PANTHER" id="PTHR35535:SF1">
    <property type="entry name" value="HEAT SHOCK PROTEIN HSLJ"/>
    <property type="match status" value="1"/>
</dbReference>
<dbReference type="PANTHER" id="PTHR35535">
    <property type="entry name" value="HEAT SHOCK PROTEIN HSLJ"/>
    <property type="match status" value="1"/>
</dbReference>
<dbReference type="InterPro" id="IPR005184">
    <property type="entry name" value="DUF306_Meta_HslJ"/>
</dbReference>
<dbReference type="InterPro" id="IPR036328">
    <property type="entry name" value="MliC_sf"/>
</dbReference>
<dbReference type="Pfam" id="PF09619">
    <property type="entry name" value="YscW"/>
    <property type="match status" value="1"/>
</dbReference>
<proteinExistence type="predicted"/>
<protein>
    <submittedName>
        <fullName evidence="8">Heat shock protein HslJ</fullName>
    </submittedName>
</protein>
<evidence type="ECO:0000256" key="2">
    <source>
        <dbReference type="ARBA" id="ARBA00023136"/>
    </source>
</evidence>
<dbReference type="Gene3D" id="2.40.128.200">
    <property type="match status" value="1"/>
</dbReference>
<evidence type="ECO:0000313" key="8">
    <source>
        <dbReference type="EMBL" id="TCM84581.1"/>
    </source>
</evidence>
<dbReference type="EMBL" id="SLVM01000011">
    <property type="protein sequence ID" value="TCM84581.1"/>
    <property type="molecule type" value="Genomic_DNA"/>
</dbReference>
<keyword evidence="3" id="KW-0564">Palmitate</keyword>
<dbReference type="RefSeq" id="WP_132694792.1">
    <property type="nucleotide sequence ID" value="NZ_SLVM01000011.1"/>
</dbReference>
<reference evidence="8 9" key="1">
    <citation type="submission" date="2019-03" db="EMBL/GenBank/DDBJ databases">
        <title>Genomic Encyclopedia of Type Strains, Phase IV (KMG-IV): sequencing the most valuable type-strain genomes for metagenomic binning, comparative biology and taxonomic classification.</title>
        <authorList>
            <person name="Goeker M."/>
        </authorList>
    </citation>
    <scope>NUCLEOTIDE SEQUENCE [LARGE SCALE GENOMIC DNA]</scope>
    <source>
        <strain evidence="8 9">DSM 21153</strain>
    </source>
</reference>
<dbReference type="OrthoDB" id="9809132at2"/>
<feature type="domain" description="DUF306" evidence="6">
    <location>
        <begin position="298"/>
        <end position="397"/>
    </location>
</feature>
<evidence type="ECO:0000256" key="3">
    <source>
        <dbReference type="ARBA" id="ARBA00023139"/>
    </source>
</evidence>
<sequence>MRFVLSLLTCVALPVAALAEEMRAITGSLIYRERIALPPDAEILLELRDGAGALVETAQHPTDGAQVPLPFALDGPAGTDLTLRAALRLGGEIRWLSDAVEIEAGEDAVEAGALMLTGFRPMGFASTMNCGELVVELGFVGEGARLRIGGQYVDLVQEVTASGAKFVAEGDPDTWIWTKGDAATLSLHGSEFPECHAALPGASYRARGNEPGWTLEIAGGQMRYAGDYGATEIAAPLPEPEIVDGARRYAAEGADLVLTLTQALCRDTMTGMPYPATALVETGGQSLSGCGGDPMDLLAAHPWRVEDIGGGGIVDSSNVGIAFGRDGRVSGSGSCNRFMGGAELSGEGLRIGPVAATMMACPEALMEQEQRFFRLLDQVDRFDFAEDGALLLIGGDTVLATARR</sequence>
<comment type="caution">
    <text evidence="8">The sequence shown here is derived from an EMBL/GenBank/DDBJ whole genome shotgun (WGS) entry which is preliminary data.</text>
</comment>
<dbReference type="InterPro" id="IPR038670">
    <property type="entry name" value="HslJ-like_sf"/>
</dbReference>
<dbReference type="Pfam" id="PF09864">
    <property type="entry name" value="MliC"/>
    <property type="match status" value="1"/>
</dbReference>
<feature type="chain" id="PRO_5020942898" evidence="5">
    <location>
        <begin position="20"/>
        <end position="404"/>
    </location>
</feature>
<keyword evidence="9" id="KW-1185">Reference proteome</keyword>
<evidence type="ECO:0000256" key="5">
    <source>
        <dbReference type="SAM" id="SignalP"/>
    </source>
</evidence>
<dbReference type="AlphaFoldDB" id="A0A4R1YU19"/>
<evidence type="ECO:0000313" key="9">
    <source>
        <dbReference type="Proteomes" id="UP000295277"/>
    </source>
</evidence>
<name>A0A4R1YU19_9RHOB</name>
<evidence type="ECO:0000259" key="7">
    <source>
        <dbReference type="Pfam" id="PF09864"/>
    </source>
</evidence>
<keyword evidence="8" id="KW-0346">Stress response</keyword>
<keyword evidence="1 5" id="KW-0732">Signal</keyword>
<dbReference type="Proteomes" id="UP000295277">
    <property type="component" value="Unassembled WGS sequence"/>
</dbReference>
<feature type="signal peptide" evidence="5">
    <location>
        <begin position="1"/>
        <end position="19"/>
    </location>
</feature>
<dbReference type="Pfam" id="PF03724">
    <property type="entry name" value="META"/>
    <property type="match status" value="1"/>
</dbReference>
<accession>A0A4R1YU19</accession>
<evidence type="ECO:0000256" key="4">
    <source>
        <dbReference type="ARBA" id="ARBA00023288"/>
    </source>
</evidence>
<dbReference type="InterPro" id="IPR053147">
    <property type="entry name" value="Hsp_HslJ-like"/>
</dbReference>
<keyword evidence="2" id="KW-0472">Membrane</keyword>
<organism evidence="8 9">
    <name type="scientific">Rhodovulum steppense</name>
    <dbReference type="NCBI Taxonomy" id="540251"/>
    <lineage>
        <taxon>Bacteria</taxon>
        <taxon>Pseudomonadati</taxon>
        <taxon>Pseudomonadota</taxon>
        <taxon>Alphaproteobacteria</taxon>
        <taxon>Rhodobacterales</taxon>
        <taxon>Paracoccaceae</taxon>
        <taxon>Rhodovulum</taxon>
    </lineage>
</organism>
<gene>
    <name evidence="8" type="ORF">EV216_11162</name>
</gene>